<sequence>MAMASSNDENERREQAEKALQRAEELFAAGNVRSAHLQAGRAKRLCPSLPGVASAAAAYEVHAAARPGKGNNWRAVLGMRYGDAATLDTIKDQFQRLSLLLLHHPDDDNNNNAGRRAAVEGAVELLRRACEDALSAVAAGSSMEDDDDDGTSRRPHAAAAPHNYKMPPPAMQLHVPREAIVIYCPSCKSEFAGKVGRLEQQVGMKCARCTEWLSPPWQKKPQAKKEPPAGPGRPAVFQCPAKCPECGEQYVHGLEENLVINRSGCDICAKKRLFCLIIDACVLCCACVGGSVGQQAGQARGLLEPAQDVRREETECELAKDRSEGVRPGAGFQMAGAAAVLEKKEIEGLSPIVNRSSTPTLSRGFCGINREGV</sequence>
<reference evidence="2" key="2">
    <citation type="submission" date="2003-05" db="EMBL/GenBank/DDBJ databases">
        <authorList>
            <person name="Buell C.R."/>
            <person name="Wing R.A."/>
            <person name="McCombie W.R."/>
            <person name="Messing J."/>
            <person name="Yuan Q."/>
            <person name="Ouyang S."/>
        </authorList>
    </citation>
    <scope>NUCLEOTIDE SEQUENCE</scope>
</reference>
<accession>Q10A04</accession>
<feature type="region of interest" description="Disordered" evidence="1">
    <location>
        <begin position="138"/>
        <end position="169"/>
    </location>
</feature>
<dbReference type="EMBL" id="DP000086">
    <property type="protein sequence ID" value="ABG65959.1"/>
    <property type="molecule type" value="Genomic_DNA"/>
</dbReference>
<organism evidence="2">
    <name type="scientific">Oryza sativa subsp. japonica</name>
    <name type="common">Rice</name>
    <dbReference type="NCBI Taxonomy" id="39947"/>
    <lineage>
        <taxon>Eukaryota</taxon>
        <taxon>Viridiplantae</taxon>
        <taxon>Streptophyta</taxon>
        <taxon>Embryophyta</taxon>
        <taxon>Tracheophyta</taxon>
        <taxon>Spermatophyta</taxon>
        <taxon>Magnoliopsida</taxon>
        <taxon>Liliopsida</taxon>
        <taxon>Poales</taxon>
        <taxon>Poaceae</taxon>
        <taxon>BOP clade</taxon>
        <taxon>Oryzoideae</taxon>
        <taxon>Oryzeae</taxon>
        <taxon>Oryzinae</taxon>
        <taxon>Oryza</taxon>
        <taxon>Oryza sativa</taxon>
    </lineage>
</organism>
<gene>
    <name evidence="2" type="ordered locus">LOC_Os10g11012</name>
</gene>
<protein>
    <recommendedName>
        <fullName evidence="3">J domain-containing protein</fullName>
    </recommendedName>
</protein>
<dbReference type="PANTHER" id="PTHR44137">
    <property type="entry name" value="BNAC03G44070D PROTEIN"/>
    <property type="match status" value="1"/>
</dbReference>
<evidence type="ECO:0000256" key="1">
    <source>
        <dbReference type="SAM" id="MobiDB-lite"/>
    </source>
</evidence>
<dbReference type="PANTHER" id="PTHR44137:SF63">
    <property type="entry name" value="OS10G0188200 PROTEIN"/>
    <property type="match status" value="1"/>
</dbReference>
<reference evidence="2" key="3">
    <citation type="submission" date="2006-07" db="EMBL/GenBank/DDBJ databases">
        <authorList>
            <person name="Buell R."/>
        </authorList>
    </citation>
    <scope>NUCLEOTIDE SEQUENCE</scope>
</reference>
<dbReference type="AlphaFoldDB" id="Q10A04"/>
<proteinExistence type="predicted"/>
<evidence type="ECO:0008006" key="3">
    <source>
        <dbReference type="Google" id="ProtNLM"/>
    </source>
</evidence>
<name>Q10A04_ORYSJ</name>
<evidence type="ECO:0000313" key="2">
    <source>
        <dbReference type="EMBL" id="ABG65959.1"/>
    </source>
</evidence>
<reference evidence="2" key="1">
    <citation type="journal article" date="2003" name="Science">
        <title>In-depth view of structure, activity, and evolution of rice chromosome 10.</title>
        <authorList>
            <consortium name="Rice Chromosome 10 Sequencing Consortium"/>
        </authorList>
    </citation>
    <scope>NUCLEOTIDE SEQUENCE [LARGE SCALE GENOMIC DNA]</scope>
</reference>